<accession>A0ABY5DJN7</accession>
<dbReference type="RefSeq" id="WP_258568525.1">
    <property type="nucleotide sequence ID" value="NZ_CP092900.1"/>
</dbReference>
<evidence type="ECO:0000313" key="1">
    <source>
        <dbReference type="EMBL" id="UTC24736.1"/>
    </source>
</evidence>
<protein>
    <submittedName>
        <fullName evidence="1">Uncharacterized protein</fullName>
    </submittedName>
</protein>
<dbReference type="EMBL" id="CP092900">
    <property type="protein sequence ID" value="UTC24736.1"/>
    <property type="molecule type" value="Genomic_DNA"/>
</dbReference>
<keyword evidence="2" id="KW-1185">Reference proteome</keyword>
<evidence type="ECO:0000313" key="2">
    <source>
        <dbReference type="Proteomes" id="UP001055955"/>
    </source>
</evidence>
<proteinExistence type="predicted"/>
<sequence>MPTSNIEALRENFYIAVKDNNIHEVGRMLSVDPTLALSKVECDDFPNETVLELNLLQLAIN</sequence>
<gene>
    <name evidence="1" type="ORF">MMH89_01015</name>
</gene>
<organism evidence="1 2">
    <name type="scientific">Candidatus Comchoanobacter bicostacola</name>
    <dbReference type="NCBI Taxonomy" id="2919598"/>
    <lineage>
        <taxon>Bacteria</taxon>
        <taxon>Pseudomonadati</taxon>
        <taxon>Pseudomonadota</taxon>
        <taxon>Gammaproteobacteria</taxon>
        <taxon>Candidatus Comchoanobacterales</taxon>
        <taxon>Candidatus Comchoanobacteraceae</taxon>
        <taxon>Candidatus Comchoanobacter</taxon>
    </lineage>
</organism>
<dbReference type="Proteomes" id="UP001055955">
    <property type="component" value="Chromosome"/>
</dbReference>
<name>A0ABY5DJN7_9GAMM</name>
<reference evidence="1 2" key="1">
    <citation type="journal article" date="2022" name="Nat. Microbiol.">
        <title>The microbiome of a bacterivorous marine choanoflagellate contains a resource-demanding obligate bacterial associate.</title>
        <authorList>
            <person name="Needham D.M."/>
            <person name="Poirier C."/>
            <person name="Bachy C."/>
            <person name="George E.E."/>
            <person name="Wilken S."/>
            <person name="Yung C.C.M."/>
            <person name="Limardo A.J."/>
            <person name="Morando M."/>
            <person name="Sudek L."/>
            <person name="Malmstrom R.R."/>
            <person name="Keeling P.J."/>
            <person name="Santoro A.E."/>
            <person name="Worden A.Z."/>
        </authorList>
    </citation>
    <scope>NUCLEOTIDE SEQUENCE [LARGE SCALE GENOMIC DNA]</scope>
    <source>
        <strain evidence="1 2">Comchoano-1</strain>
    </source>
</reference>